<dbReference type="PROSITE" id="PS00845">
    <property type="entry name" value="CAP_GLY_1"/>
    <property type="match status" value="1"/>
</dbReference>
<feature type="domain" description="CAP-Gly" evidence="10">
    <location>
        <begin position="25"/>
        <end position="67"/>
    </location>
</feature>
<dbReference type="InterPro" id="IPR036859">
    <property type="entry name" value="CAP-Gly_dom_sf"/>
</dbReference>
<evidence type="ECO:0000256" key="2">
    <source>
        <dbReference type="ARBA" id="ARBA00011010"/>
    </source>
</evidence>
<evidence type="ECO:0000256" key="5">
    <source>
        <dbReference type="ARBA" id="ARBA00023017"/>
    </source>
</evidence>
<evidence type="ECO:0000256" key="3">
    <source>
        <dbReference type="ARBA" id="ARBA00022490"/>
    </source>
</evidence>
<evidence type="ECO:0000259" key="10">
    <source>
        <dbReference type="PROSITE" id="PS50245"/>
    </source>
</evidence>
<comment type="caution">
    <text evidence="11">The sequence shown here is derived from an EMBL/GenBank/DDBJ whole genome shotgun (WGS) entry which is preliminary data.</text>
</comment>
<comment type="similarity">
    <text evidence="2">Belongs to the dynactin 150 kDa subunit family.</text>
</comment>
<dbReference type="Proteomes" id="UP000799429">
    <property type="component" value="Unassembled WGS sequence"/>
</dbReference>
<dbReference type="PROSITE" id="PS50245">
    <property type="entry name" value="CAP_GLY_2"/>
    <property type="match status" value="1"/>
</dbReference>
<gene>
    <name evidence="11" type="ORF">M501DRAFT_730540</name>
</gene>
<dbReference type="SMART" id="SM01052">
    <property type="entry name" value="CAP_GLY"/>
    <property type="match status" value="1"/>
</dbReference>
<evidence type="ECO:0000313" key="11">
    <source>
        <dbReference type="EMBL" id="KAF2839724.1"/>
    </source>
</evidence>
<protein>
    <recommendedName>
        <fullName evidence="10">CAP-Gly domain-containing protein</fullName>
    </recommendedName>
</protein>
<dbReference type="Gene3D" id="2.30.30.190">
    <property type="entry name" value="CAP Gly-rich-like domain"/>
    <property type="match status" value="1"/>
</dbReference>
<dbReference type="Pfam" id="PF01302">
    <property type="entry name" value="CAP_GLY"/>
    <property type="match status" value="1"/>
</dbReference>
<organism evidence="11 12">
    <name type="scientific">Patellaria atrata CBS 101060</name>
    <dbReference type="NCBI Taxonomy" id="1346257"/>
    <lineage>
        <taxon>Eukaryota</taxon>
        <taxon>Fungi</taxon>
        <taxon>Dikarya</taxon>
        <taxon>Ascomycota</taxon>
        <taxon>Pezizomycotina</taxon>
        <taxon>Dothideomycetes</taxon>
        <taxon>Dothideomycetes incertae sedis</taxon>
        <taxon>Patellariales</taxon>
        <taxon>Patellariaceae</taxon>
        <taxon>Patellaria</taxon>
    </lineage>
</organism>
<feature type="compositionally biased region" description="Polar residues" evidence="9">
    <location>
        <begin position="130"/>
        <end position="141"/>
    </location>
</feature>
<keyword evidence="7" id="KW-0206">Cytoskeleton</keyword>
<dbReference type="InterPro" id="IPR022157">
    <property type="entry name" value="Dynactin"/>
</dbReference>
<reference evidence="11" key="1">
    <citation type="journal article" date="2020" name="Stud. Mycol.">
        <title>101 Dothideomycetes genomes: a test case for predicting lifestyles and emergence of pathogens.</title>
        <authorList>
            <person name="Haridas S."/>
            <person name="Albert R."/>
            <person name="Binder M."/>
            <person name="Bloem J."/>
            <person name="Labutti K."/>
            <person name="Salamov A."/>
            <person name="Andreopoulos B."/>
            <person name="Baker S."/>
            <person name="Barry K."/>
            <person name="Bills G."/>
            <person name="Bluhm B."/>
            <person name="Cannon C."/>
            <person name="Castanera R."/>
            <person name="Culley D."/>
            <person name="Daum C."/>
            <person name="Ezra D."/>
            <person name="Gonzalez J."/>
            <person name="Henrissat B."/>
            <person name="Kuo A."/>
            <person name="Liang C."/>
            <person name="Lipzen A."/>
            <person name="Lutzoni F."/>
            <person name="Magnuson J."/>
            <person name="Mondo S."/>
            <person name="Nolan M."/>
            <person name="Ohm R."/>
            <person name="Pangilinan J."/>
            <person name="Park H.-J."/>
            <person name="Ramirez L."/>
            <person name="Alfaro M."/>
            <person name="Sun H."/>
            <person name="Tritt A."/>
            <person name="Yoshinaga Y."/>
            <person name="Zwiers L.-H."/>
            <person name="Turgeon B."/>
            <person name="Goodwin S."/>
            <person name="Spatafora J."/>
            <person name="Crous P."/>
            <person name="Grigoriev I."/>
        </authorList>
    </citation>
    <scope>NUCLEOTIDE SEQUENCE</scope>
    <source>
        <strain evidence="11">CBS 101060</strain>
    </source>
</reference>
<proteinExistence type="inferred from homology"/>
<dbReference type="PANTHER" id="PTHR18916">
    <property type="entry name" value="DYNACTIN 1-RELATED MICROTUBULE-BINDING"/>
    <property type="match status" value="1"/>
</dbReference>
<evidence type="ECO:0000256" key="8">
    <source>
        <dbReference type="SAM" id="Coils"/>
    </source>
</evidence>
<keyword evidence="5" id="KW-0243">Dynein</keyword>
<keyword evidence="4" id="KW-0493">Microtubule</keyword>
<feature type="compositionally biased region" description="Polar residues" evidence="9">
    <location>
        <begin position="188"/>
        <end position="245"/>
    </location>
</feature>
<evidence type="ECO:0000256" key="4">
    <source>
        <dbReference type="ARBA" id="ARBA00022701"/>
    </source>
</evidence>
<dbReference type="SUPFAM" id="SSF74924">
    <property type="entry name" value="Cap-Gly domain"/>
    <property type="match status" value="1"/>
</dbReference>
<feature type="compositionally biased region" description="Low complexity" evidence="9">
    <location>
        <begin position="103"/>
        <end position="128"/>
    </location>
</feature>
<name>A0A9P4SC30_9PEZI</name>
<sequence>MTEGYKLGQLVELNDGRQAIIRFVGETSFAAGLWIGVEFEEQCGKNDGSVQGERYFNCPMGHGMFLKPTGVGRIMEQPKPPAAKSNGKPVVPPSSAAVRKSTSRPASIAAAPRSTSSPTGRSSPGKKPAPTTSATTRNRQSLAAAPSKRMSMGPPSTTSSTNASNRLSRPSLGGPSLGASRAVAAPSGSPTRGITARRSSIVPTNAATKRTPSAVSAASQKSPSPPVSTARSIASTMSKGQTTSNKEVEELQTKLKVMEKKRIEDRDKLKTLEKIQQERDRFEGIIQKLQSKYQPQQQENHELKMALKEAEARLEEIEVMQAEHDSIMEMATLDREMAEEQTEVLKAELENLRVRMEELELENEILEDENKELNTEMSPEERTNKGWLQMERENERLREALLRLRDITQESEAEMKHHIKQLEGEVQDYGNIKEQYDDTKAKLLETEADIEDLRQQLDAALGAEEMIEELTDKNLSLNERIEELRAEVDDLSSLKELNDELELNHVEHEKQLQEFIDQKDSVIAEFARRTAQNDEALVDQEYTISRFRELVTNLQADLEDLRASKEISETEAQELASRSKAMMEMNRQLQSSAAHSKIKTIDMELRKLEAQEAAEHLAIVQLFLPEAFQSERDSILALLRFKRIAFKSNLLHGFIKERVSGRDTSGRTEDVFEACDVLDKLTWVFAMCDRFINSISSCPLERFSKFESALHELDPVERALNTYVEGLKKDEIKEDRVAEELQRSVAVMTHLGEYLIEDTDESFADTTIMRTLLIQSYLETSTAALTLVKVAVLTKVSASEDSDDDEDLVRFNSRADAMVSQIRSTKVIIGKTVRALQELKARSLTLVQETSESFEECESAAEEIAEYTRQLGKDVYSLFHEEGRTQPFTFTEVQSVMYKTSSNHFDVTESDIFSTLSSKLNRLMPDVSDIQTATSALDMTVEFERPTPPWVLRSRELQASKIISIDAQEEMERLREDIHRRAMELKLKNQSLEEANVKIELLESRTKDSAKKLAKIKELEQMMGHVKAEEQGLKQRLEKKSMELEIMEQEKNKWQRMADERKTVANLSGQNQASVIASASTAKELASLRADVKLLESTTRFLRRFAQRESAQKSSSRTWLQEPLLPAQPGALEAFTMGEEPQGKGSREILRDLTNLPDVASPVTLGKQEVEGRLKWRPKRTTPQYQLSLLEERKERWWDNVGETKRALVIVE</sequence>
<dbReference type="EMBL" id="MU006094">
    <property type="protein sequence ID" value="KAF2839724.1"/>
    <property type="molecule type" value="Genomic_DNA"/>
</dbReference>
<evidence type="ECO:0000313" key="12">
    <source>
        <dbReference type="Proteomes" id="UP000799429"/>
    </source>
</evidence>
<dbReference type="GO" id="GO:0005874">
    <property type="term" value="C:microtubule"/>
    <property type="evidence" value="ECO:0007669"/>
    <property type="project" value="UniProtKB-KW"/>
</dbReference>
<evidence type="ECO:0000256" key="1">
    <source>
        <dbReference type="ARBA" id="ARBA00004245"/>
    </source>
</evidence>
<keyword evidence="12" id="KW-1185">Reference proteome</keyword>
<feature type="coiled-coil region" evidence="8">
    <location>
        <begin position="544"/>
        <end position="578"/>
    </location>
</feature>
<accession>A0A9P4SC30</accession>
<dbReference type="Pfam" id="PF12455">
    <property type="entry name" value="Dynactin"/>
    <property type="match status" value="1"/>
</dbReference>
<keyword evidence="3" id="KW-0963">Cytoplasm</keyword>
<evidence type="ECO:0000256" key="6">
    <source>
        <dbReference type="ARBA" id="ARBA00023054"/>
    </source>
</evidence>
<dbReference type="InterPro" id="IPR000938">
    <property type="entry name" value="CAP-Gly_domain"/>
</dbReference>
<evidence type="ECO:0000256" key="9">
    <source>
        <dbReference type="SAM" id="MobiDB-lite"/>
    </source>
</evidence>
<dbReference type="GO" id="GO:0030286">
    <property type="term" value="C:dynein complex"/>
    <property type="evidence" value="ECO:0007669"/>
    <property type="project" value="UniProtKB-KW"/>
</dbReference>
<feature type="region of interest" description="Disordered" evidence="9">
    <location>
        <begin position="71"/>
        <end position="248"/>
    </location>
</feature>
<dbReference type="OrthoDB" id="2130750at2759"/>
<dbReference type="AlphaFoldDB" id="A0A9P4SC30"/>
<comment type="subcellular location">
    <subcellularLocation>
        <location evidence="1">Cytoplasm</location>
        <location evidence="1">Cytoskeleton</location>
    </subcellularLocation>
</comment>
<feature type="coiled-coil region" evidence="8">
    <location>
        <begin position="968"/>
        <end position="1057"/>
    </location>
</feature>
<keyword evidence="6 8" id="KW-0175">Coiled coil</keyword>
<evidence type="ECO:0000256" key="7">
    <source>
        <dbReference type="ARBA" id="ARBA00023212"/>
    </source>
</evidence>